<protein>
    <submittedName>
        <fullName evidence="2">Uncharacterized protein</fullName>
    </submittedName>
</protein>
<keyword evidence="3" id="KW-1185">Reference proteome</keyword>
<sequence length="110" mass="11801">MSRTVPCPLCGNATPRYSERYDAVCPSCHERAMCSHGQRVSGYNTSFSGGFEGRHADDTVCAQVTGTGLVTVDGRACRMGEAKFGGVYVEPVPRGDPSPTRIESPTIDDR</sequence>
<evidence type="ECO:0000256" key="1">
    <source>
        <dbReference type="SAM" id="MobiDB-lite"/>
    </source>
</evidence>
<dbReference type="RefSeq" id="WP_305112871.1">
    <property type="nucleotide sequence ID" value="NZ_JAUTIX010000010.1"/>
</dbReference>
<evidence type="ECO:0000313" key="3">
    <source>
        <dbReference type="Proteomes" id="UP001178281"/>
    </source>
</evidence>
<dbReference type="AlphaFoldDB" id="A0AA90NDE2"/>
<gene>
    <name evidence="2" type="ORF">Q7X28_21420</name>
</gene>
<proteinExistence type="predicted"/>
<accession>A0AA90NDE2</accession>
<feature type="region of interest" description="Disordered" evidence="1">
    <location>
        <begin position="89"/>
        <end position="110"/>
    </location>
</feature>
<organism evidence="2 3">
    <name type="scientific">Tsukamurella strandjordii</name>
    <dbReference type="NCBI Taxonomy" id="147577"/>
    <lineage>
        <taxon>Bacteria</taxon>
        <taxon>Bacillati</taxon>
        <taxon>Actinomycetota</taxon>
        <taxon>Actinomycetes</taxon>
        <taxon>Mycobacteriales</taxon>
        <taxon>Tsukamurellaceae</taxon>
        <taxon>Tsukamurella</taxon>
    </lineage>
</organism>
<evidence type="ECO:0000313" key="2">
    <source>
        <dbReference type="EMBL" id="MDP0400487.1"/>
    </source>
</evidence>
<dbReference type="Proteomes" id="UP001178281">
    <property type="component" value="Unassembled WGS sequence"/>
</dbReference>
<dbReference type="EMBL" id="JAUTIX010000010">
    <property type="protein sequence ID" value="MDP0400487.1"/>
    <property type="molecule type" value="Genomic_DNA"/>
</dbReference>
<comment type="caution">
    <text evidence="2">The sequence shown here is derived from an EMBL/GenBank/DDBJ whole genome shotgun (WGS) entry which is preliminary data.</text>
</comment>
<reference evidence="2" key="1">
    <citation type="submission" date="2023-08" db="EMBL/GenBank/DDBJ databases">
        <title>The draft genome of Tsukamurella strandjordii strain 050030.</title>
        <authorList>
            <person name="Zhao F."/>
            <person name="Feng Y."/>
            <person name="Zong Z."/>
        </authorList>
    </citation>
    <scope>NUCLEOTIDE SEQUENCE</scope>
    <source>
        <strain evidence="2">050030</strain>
    </source>
</reference>
<name>A0AA90NDE2_9ACTN</name>